<name>A0A5N6PK32_9ASTR</name>
<gene>
    <name evidence="2" type="ORF">E3N88_09484</name>
</gene>
<reference evidence="2 3" key="1">
    <citation type="submission" date="2019-05" db="EMBL/GenBank/DDBJ databases">
        <title>Mikania micrantha, genome provides insights into the molecular mechanism of rapid growth.</title>
        <authorList>
            <person name="Liu B."/>
        </authorList>
    </citation>
    <scope>NUCLEOTIDE SEQUENCE [LARGE SCALE GENOMIC DNA]</scope>
    <source>
        <strain evidence="2">NLD-2019</strain>
        <tissue evidence="2">Leaf</tissue>
    </source>
</reference>
<keyword evidence="1" id="KW-0812">Transmembrane</keyword>
<keyword evidence="1" id="KW-1133">Transmembrane helix</keyword>
<dbReference type="AlphaFoldDB" id="A0A5N6PK32"/>
<feature type="transmembrane region" description="Helical" evidence="1">
    <location>
        <begin position="82"/>
        <end position="101"/>
    </location>
</feature>
<keyword evidence="3" id="KW-1185">Reference proteome</keyword>
<accession>A0A5N6PK32</accession>
<organism evidence="2 3">
    <name type="scientific">Mikania micrantha</name>
    <name type="common">bitter vine</name>
    <dbReference type="NCBI Taxonomy" id="192012"/>
    <lineage>
        <taxon>Eukaryota</taxon>
        <taxon>Viridiplantae</taxon>
        <taxon>Streptophyta</taxon>
        <taxon>Embryophyta</taxon>
        <taxon>Tracheophyta</taxon>
        <taxon>Spermatophyta</taxon>
        <taxon>Magnoliopsida</taxon>
        <taxon>eudicotyledons</taxon>
        <taxon>Gunneridae</taxon>
        <taxon>Pentapetalae</taxon>
        <taxon>asterids</taxon>
        <taxon>campanulids</taxon>
        <taxon>Asterales</taxon>
        <taxon>Asteraceae</taxon>
        <taxon>Asteroideae</taxon>
        <taxon>Heliantheae alliance</taxon>
        <taxon>Eupatorieae</taxon>
        <taxon>Mikania</taxon>
    </lineage>
</organism>
<comment type="caution">
    <text evidence="2">The sequence shown here is derived from an EMBL/GenBank/DDBJ whole genome shotgun (WGS) entry which is preliminary data.</text>
</comment>
<protein>
    <submittedName>
        <fullName evidence="2">Uncharacterized protein</fullName>
    </submittedName>
</protein>
<evidence type="ECO:0000313" key="2">
    <source>
        <dbReference type="EMBL" id="KAD6454778.1"/>
    </source>
</evidence>
<feature type="transmembrane region" description="Helical" evidence="1">
    <location>
        <begin position="50"/>
        <end position="70"/>
    </location>
</feature>
<feature type="transmembrane region" description="Helical" evidence="1">
    <location>
        <begin position="195"/>
        <end position="215"/>
    </location>
</feature>
<sequence length="253" mass="28273">MAGVLVWSWRWGFPDVAGSWFGGQLETLRHQGIHACHMFYCVGNTFHWSGISWAAFFLWGGYCWHGLGGLQSLLGQKDGSPFGFWNCMWVGWLFLHGGFFFPLNGMSWLAVGVCCIGHGTNLDGQAILLIGNNPIQRMLRFLWSNWALVVCSWARSFKWALGLHLLGLICWAALDIGLSDILCWAPYILVWTIDLVWAKIFVWASPCVVASLCWAGFPLRWAWRGPIWANMGIWVGLGSVGGWSPMGAVLSCL</sequence>
<dbReference type="Proteomes" id="UP000326396">
    <property type="component" value="Linkage Group LG12"/>
</dbReference>
<evidence type="ECO:0000256" key="1">
    <source>
        <dbReference type="SAM" id="Phobius"/>
    </source>
</evidence>
<keyword evidence="1" id="KW-0472">Membrane</keyword>
<feature type="transmembrane region" description="Helical" evidence="1">
    <location>
        <begin position="165"/>
        <end position="189"/>
    </location>
</feature>
<proteinExistence type="predicted"/>
<dbReference type="EMBL" id="SZYD01000004">
    <property type="protein sequence ID" value="KAD6454778.1"/>
    <property type="molecule type" value="Genomic_DNA"/>
</dbReference>
<feature type="transmembrane region" description="Helical" evidence="1">
    <location>
        <begin position="227"/>
        <end position="246"/>
    </location>
</feature>
<evidence type="ECO:0000313" key="3">
    <source>
        <dbReference type="Proteomes" id="UP000326396"/>
    </source>
</evidence>